<feature type="compositionally biased region" description="Basic and acidic residues" evidence="1">
    <location>
        <begin position="102"/>
        <end position="116"/>
    </location>
</feature>
<proteinExistence type="predicted"/>
<evidence type="ECO:0000256" key="1">
    <source>
        <dbReference type="SAM" id="MobiDB-lite"/>
    </source>
</evidence>
<sequence length="139" mass="15781">MFVPQITPASELLARLYYSQLDLADKTVYDRLYAPCRMSTASLTGVAAAHDNASSPHHTTFLWESNTLSNGGNLQSKGSNNVTLCTPSENITRRYKTSKIFYEKSDNDDQEVDRSPTNRLHAPHRRGYNKSRSHQWYPT</sequence>
<dbReference type="EMBL" id="GBHO01018234">
    <property type="protein sequence ID" value="JAG25370.1"/>
    <property type="molecule type" value="Transcribed_RNA"/>
</dbReference>
<reference evidence="2" key="2">
    <citation type="submission" date="2014-07" db="EMBL/GenBank/DDBJ databases">
        <authorList>
            <person name="Hull J."/>
        </authorList>
    </citation>
    <scope>NUCLEOTIDE SEQUENCE</scope>
</reference>
<name>A0A0A9Y753_LYGHE</name>
<organism evidence="2">
    <name type="scientific">Lygus hesperus</name>
    <name type="common">Western plant bug</name>
    <dbReference type="NCBI Taxonomy" id="30085"/>
    <lineage>
        <taxon>Eukaryota</taxon>
        <taxon>Metazoa</taxon>
        <taxon>Ecdysozoa</taxon>
        <taxon>Arthropoda</taxon>
        <taxon>Hexapoda</taxon>
        <taxon>Insecta</taxon>
        <taxon>Pterygota</taxon>
        <taxon>Neoptera</taxon>
        <taxon>Paraneoptera</taxon>
        <taxon>Hemiptera</taxon>
        <taxon>Heteroptera</taxon>
        <taxon>Panheteroptera</taxon>
        <taxon>Cimicomorpha</taxon>
        <taxon>Miridae</taxon>
        <taxon>Mirini</taxon>
        <taxon>Lygus</taxon>
    </lineage>
</organism>
<dbReference type="EMBL" id="GBHO01018233">
    <property type="protein sequence ID" value="JAG25371.1"/>
    <property type="molecule type" value="Transcribed_RNA"/>
</dbReference>
<evidence type="ECO:0000313" key="2">
    <source>
        <dbReference type="EMBL" id="JAG25370.1"/>
    </source>
</evidence>
<feature type="region of interest" description="Disordered" evidence="1">
    <location>
        <begin position="102"/>
        <end position="139"/>
    </location>
</feature>
<reference evidence="2" key="1">
    <citation type="journal article" date="2014" name="PLoS ONE">
        <title>Transcriptome-Based Identification of ABC Transporters in the Western Tarnished Plant Bug Lygus hesperus.</title>
        <authorList>
            <person name="Hull J.J."/>
            <person name="Chaney K."/>
            <person name="Geib S.M."/>
            <person name="Fabrick J.A."/>
            <person name="Brent C.S."/>
            <person name="Walsh D."/>
            <person name="Lavine L.C."/>
        </authorList>
    </citation>
    <scope>NUCLEOTIDE SEQUENCE</scope>
</reference>
<feature type="compositionally biased region" description="Basic residues" evidence="1">
    <location>
        <begin position="121"/>
        <end position="133"/>
    </location>
</feature>
<gene>
    <name evidence="2" type="primary">MRVI1_3</name>
    <name evidence="3" type="synonym">MRVI1_4</name>
    <name evidence="3" type="ORF">CM83_11834</name>
    <name evidence="2" type="ORF">CM83_11835</name>
</gene>
<dbReference type="AlphaFoldDB" id="A0A0A9Y753"/>
<protein>
    <submittedName>
        <fullName evidence="2">Protein MRVI1</fullName>
    </submittedName>
</protein>
<accession>A0A0A9Y753</accession>
<evidence type="ECO:0000313" key="3">
    <source>
        <dbReference type="EMBL" id="JAG25371.1"/>
    </source>
</evidence>